<dbReference type="InterPro" id="IPR011004">
    <property type="entry name" value="Trimer_LpxA-like_sf"/>
</dbReference>
<dbReference type="HOGENOM" id="CLU_107086_0_0_5"/>
<organism evidence="1 2">
    <name type="scientific">Nitrobacter winogradskyi (strain ATCC 25391 / DSM 10237 / CIP 104748 / NCIMB 11846 / Nb-255)</name>
    <dbReference type="NCBI Taxonomy" id="323098"/>
    <lineage>
        <taxon>Bacteria</taxon>
        <taxon>Pseudomonadati</taxon>
        <taxon>Pseudomonadota</taxon>
        <taxon>Alphaproteobacteria</taxon>
        <taxon>Hyphomicrobiales</taxon>
        <taxon>Nitrobacteraceae</taxon>
        <taxon>Nitrobacter</taxon>
    </lineage>
</organism>
<dbReference type="eggNOG" id="COG1045">
    <property type="taxonomic scope" value="Bacteria"/>
</dbReference>
<accession>Q3SPZ8</accession>
<reference evidence="1 2" key="1">
    <citation type="journal article" date="2006" name="Appl. Environ. Microbiol.">
        <title>Genome sequence of the chemolithoautotrophic nitrite-oxidizing bacterium Nitrobacter winogradskyi Nb-255.</title>
        <authorList>
            <person name="Starkenburg S.R."/>
            <person name="Chain P.S."/>
            <person name="Sayavedra-Soto L.A."/>
            <person name="Hauser L."/>
            <person name="Land M.L."/>
            <person name="Larimer F.W."/>
            <person name="Malfatti S.A."/>
            <person name="Klotz M.G."/>
            <person name="Bottomley P.J."/>
            <person name="Arp D.J."/>
            <person name="Hickey W.J."/>
        </authorList>
    </citation>
    <scope>NUCLEOTIDE SEQUENCE [LARGE SCALE GENOMIC DNA]</scope>
    <source>
        <strain evidence="2">ATCC 25391 / DSM 10237 / CIP 104748 / NCIMB 11846 / Nb-255</strain>
    </source>
</reference>
<evidence type="ECO:0000313" key="2">
    <source>
        <dbReference type="Proteomes" id="UP000002531"/>
    </source>
</evidence>
<evidence type="ECO:0008006" key="3">
    <source>
        <dbReference type="Google" id="ProtNLM"/>
    </source>
</evidence>
<gene>
    <name evidence="1" type="ordered locus">Nwi_2389</name>
</gene>
<keyword evidence="2" id="KW-1185">Reference proteome</keyword>
<dbReference type="STRING" id="323098.Nwi_2389"/>
<proteinExistence type="predicted"/>
<sequence length="232" mass="25872">MSGRAPAAGIDVQLSLDRSDLTAYVARQLESFFPDGFPLDDLPAFVDRALERLEYCFSRVRLKGYFDGEQSRFSHRHSDQYAVFLYYLSNSTFREKPGHPIAEKAYALNKALHALDAFYEVELPDIFAVQHPVGTVLGRATYSDYFMCYQNCTVGANLDSDYPEFGQGIVIYGGGRVIGRTSVGDNTFVSTGAIVMDAGALHGDCVLHGIFPRTQRSPTRRNVIRDIFGWAD</sequence>
<protein>
    <recommendedName>
        <fullName evidence="3">Serine O-acetyltransferase</fullName>
    </recommendedName>
</protein>
<name>Q3SPZ8_NITWN</name>
<dbReference type="Proteomes" id="UP000002531">
    <property type="component" value="Chromosome"/>
</dbReference>
<dbReference type="SUPFAM" id="SSF51161">
    <property type="entry name" value="Trimeric LpxA-like enzymes"/>
    <property type="match status" value="1"/>
</dbReference>
<dbReference type="EMBL" id="CP000115">
    <property type="protein sequence ID" value="ABA05643.1"/>
    <property type="molecule type" value="Genomic_DNA"/>
</dbReference>
<dbReference type="KEGG" id="nwi:Nwi_2389"/>
<dbReference type="AlphaFoldDB" id="Q3SPZ8"/>
<evidence type="ECO:0000313" key="1">
    <source>
        <dbReference type="EMBL" id="ABA05643.1"/>
    </source>
</evidence>